<organism evidence="2 3">
    <name type="scientific">Malus baccata</name>
    <name type="common">Siberian crab apple</name>
    <name type="synonym">Pyrus baccata</name>
    <dbReference type="NCBI Taxonomy" id="106549"/>
    <lineage>
        <taxon>Eukaryota</taxon>
        <taxon>Viridiplantae</taxon>
        <taxon>Streptophyta</taxon>
        <taxon>Embryophyta</taxon>
        <taxon>Tracheophyta</taxon>
        <taxon>Spermatophyta</taxon>
        <taxon>Magnoliopsida</taxon>
        <taxon>eudicotyledons</taxon>
        <taxon>Gunneridae</taxon>
        <taxon>Pentapetalae</taxon>
        <taxon>rosids</taxon>
        <taxon>fabids</taxon>
        <taxon>Rosales</taxon>
        <taxon>Rosaceae</taxon>
        <taxon>Amygdaloideae</taxon>
        <taxon>Maleae</taxon>
        <taxon>Malus</taxon>
    </lineage>
</organism>
<name>A0A540LMQ1_MALBA</name>
<accession>A0A540LMQ1</accession>
<proteinExistence type="predicted"/>
<feature type="compositionally biased region" description="Polar residues" evidence="1">
    <location>
        <begin position="39"/>
        <end position="52"/>
    </location>
</feature>
<evidence type="ECO:0000256" key="1">
    <source>
        <dbReference type="SAM" id="MobiDB-lite"/>
    </source>
</evidence>
<reference evidence="2 3" key="1">
    <citation type="journal article" date="2019" name="G3 (Bethesda)">
        <title>Sequencing of a Wild Apple (Malus baccata) Genome Unravels the Differences Between Cultivated and Wild Apple Species Regarding Disease Resistance and Cold Tolerance.</title>
        <authorList>
            <person name="Chen X."/>
        </authorList>
    </citation>
    <scope>NUCLEOTIDE SEQUENCE [LARGE SCALE GENOMIC DNA]</scope>
    <source>
        <strain evidence="3">cv. Shandingzi</strain>
        <tissue evidence="2">Leaves</tissue>
    </source>
</reference>
<dbReference type="AlphaFoldDB" id="A0A540LMQ1"/>
<evidence type="ECO:0000313" key="3">
    <source>
        <dbReference type="Proteomes" id="UP000315295"/>
    </source>
</evidence>
<gene>
    <name evidence="2" type="ORF">C1H46_026749</name>
</gene>
<evidence type="ECO:0000313" key="2">
    <source>
        <dbReference type="EMBL" id="TQD87688.1"/>
    </source>
</evidence>
<keyword evidence="3" id="KW-1185">Reference proteome</keyword>
<dbReference type="EMBL" id="VIEB01000528">
    <property type="protein sequence ID" value="TQD87688.1"/>
    <property type="molecule type" value="Genomic_DNA"/>
</dbReference>
<dbReference type="Proteomes" id="UP000315295">
    <property type="component" value="Unassembled WGS sequence"/>
</dbReference>
<comment type="caution">
    <text evidence="2">The sequence shown here is derived from an EMBL/GenBank/DDBJ whole genome shotgun (WGS) entry which is preliminary data.</text>
</comment>
<protein>
    <submittedName>
        <fullName evidence="2">Uncharacterized protein</fullName>
    </submittedName>
</protein>
<feature type="region of interest" description="Disordered" evidence="1">
    <location>
        <begin position="39"/>
        <end position="67"/>
    </location>
</feature>
<sequence>MTISAFVVPDHVRHCGIVPNLGQSLFQTADILCSSRRLNPASSVTKPGQSRPQLLLAEQSQSATQPQQQQLVVHNSIGSLIFNSNMSKEDKEMSRYSLDKSQNMVLMGGLRKQVVASSRDGSGSQAQGFWGAVGDIAR</sequence>